<gene>
    <name evidence="1" type="ORF">CKO45_01280</name>
</gene>
<protein>
    <recommendedName>
        <fullName evidence="3">HPt domain-containing protein</fullName>
    </recommendedName>
</protein>
<keyword evidence="2" id="KW-1185">Reference proteome</keyword>
<reference evidence="1 2" key="1">
    <citation type="journal article" date="2020" name="Microorganisms">
        <title>Osmotic Adaptation and Compatible Solute Biosynthesis of Phototrophic Bacteria as Revealed from Genome Analyses.</title>
        <authorList>
            <person name="Imhoff J.F."/>
            <person name="Rahn T."/>
            <person name="Kunzel S."/>
            <person name="Keller A."/>
            <person name="Neulinger S.C."/>
        </authorList>
    </citation>
    <scope>NUCLEOTIDE SEQUENCE [LARGE SCALE GENOMIC DNA]</scope>
    <source>
        <strain evidence="1 2">DSM 15382</strain>
    </source>
</reference>
<dbReference type="Proteomes" id="UP000697995">
    <property type="component" value="Unassembled WGS sequence"/>
</dbReference>
<evidence type="ECO:0008006" key="3">
    <source>
        <dbReference type="Google" id="ProtNLM"/>
    </source>
</evidence>
<accession>A0ABS1CR09</accession>
<proteinExistence type="predicted"/>
<dbReference type="RefSeq" id="WP_133217859.1">
    <property type="nucleotide sequence ID" value="NZ_NRSG01000004.1"/>
</dbReference>
<comment type="caution">
    <text evidence="1">The sequence shown here is derived from an EMBL/GenBank/DDBJ whole genome shotgun (WGS) entry which is preliminary data.</text>
</comment>
<organism evidence="1 2">
    <name type="scientific">Paracraurococcus ruber</name>
    <dbReference type="NCBI Taxonomy" id="77675"/>
    <lineage>
        <taxon>Bacteria</taxon>
        <taxon>Pseudomonadati</taxon>
        <taxon>Pseudomonadota</taxon>
        <taxon>Alphaproteobacteria</taxon>
        <taxon>Acetobacterales</taxon>
        <taxon>Roseomonadaceae</taxon>
        <taxon>Paracraurococcus</taxon>
    </lineage>
</organism>
<evidence type="ECO:0000313" key="2">
    <source>
        <dbReference type="Proteomes" id="UP000697995"/>
    </source>
</evidence>
<dbReference type="EMBL" id="NRSG01000004">
    <property type="protein sequence ID" value="MBK1656858.1"/>
    <property type="molecule type" value="Genomic_DNA"/>
</dbReference>
<sequence>MPARPRLDNALVRAKAFKASDREMQAFLRGLQVAEATCLDVVEEIYNRADAASGGDRSDLNRAAAGAKACASHIEAVFDAVAEASGQAPTRRGIKALLSRLLPSQPAASSTAAGDPA</sequence>
<evidence type="ECO:0000313" key="1">
    <source>
        <dbReference type="EMBL" id="MBK1656858.1"/>
    </source>
</evidence>
<name>A0ABS1CR09_9PROT</name>